<dbReference type="KEGG" id="lcm:102349178"/>
<keyword evidence="3" id="KW-1185">Reference proteome</keyword>
<gene>
    <name evidence="2" type="primary">LOC102349178</name>
</gene>
<accession>M3XLA5</accession>
<dbReference type="EMBL" id="AFYH01091369">
    <property type="status" value="NOT_ANNOTATED_CDS"/>
    <property type="molecule type" value="Genomic_DNA"/>
</dbReference>
<reference evidence="2" key="2">
    <citation type="submission" date="2025-08" db="UniProtKB">
        <authorList>
            <consortium name="Ensembl"/>
        </authorList>
    </citation>
    <scope>IDENTIFICATION</scope>
</reference>
<dbReference type="SUPFAM" id="SSF57997">
    <property type="entry name" value="Tropomyosin"/>
    <property type="match status" value="1"/>
</dbReference>
<evidence type="ECO:0000313" key="3">
    <source>
        <dbReference type="Proteomes" id="UP000008672"/>
    </source>
</evidence>
<protein>
    <submittedName>
        <fullName evidence="2">Coiled-coil domain containing 178</fullName>
    </submittedName>
</protein>
<feature type="coiled-coil region" evidence="1">
    <location>
        <begin position="322"/>
        <end position="535"/>
    </location>
</feature>
<dbReference type="EMBL" id="AFYH01091368">
    <property type="status" value="NOT_ANNOTATED_CDS"/>
    <property type="molecule type" value="Genomic_DNA"/>
</dbReference>
<proteinExistence type="predicted"/>
<dbReference type="EMBL" id="AFYH01091370">
    <property type="status" value="NOT_ANNOTATED_CDS"/>
    <property type="molecule type" value="Genomic_DNA"/>
</dbReference>
<dbReference type="Ensembl" id="ENSLACT00000025468.1">
    <property type="protein sequence ID" value="ENSLACP00000023511.1"/>
    <property type="gene ID" value="ENSLACG00000022485.1"/>
</dbReference>
<dbReference type="EMBL" id="AFYH01091364">
    <property type="status" value="NOT_ANNOTATED_CDS"/>
    <property type="molecule type" value="Genomic_DNA"/>
</dbReference>
<dbReference type="GeneTree" id="ENSGT00940000166855"/>
<dbReference type="GeneID" id="102349178"/>
<dbReference type="Gene3D" id="1.10.287.1490">
    <property type="match status" value="1"/>
</dbReference>
<dbReference type="PANTHER" id="PTHR35088">
    <property type="entry name" value="COILED-COIL DOMAIN-CONTAINING PROTEIN 178"/>
    <property type="match status" value="1"/>
</dbReference>
<organism evidence="2 3">
    <name type="scientific">Latimeria chalumnae</name>
    <name type="common">Coelacanth</name>
    <dbReference type="NCBI Taxonomy" id="7897"/>
    <lineage>
        <taxon>Eukaryota</taxon>
        <taxon>Metazoa</taxon>
        <taxon>Chordata</taxon>
        <taxon>Craniata</taxon>
        <taxon>Vertebrata</taxon>
        <taxon>Euteleostomi</taxon>
        <taxon>Coelacanthiformes</taxon>
        <taxon>Coelacanthidae</taxon>
        <taxon>Latimeria</taxon>
    </lineage>
</organism>
<dbReference type="PANTHER" id="PTHR35088:SF1">
    <property type="entry name" value="COILED-COIL DOMAIN-CONTAINING PROTEIN 178"/>
    <property type="match status" value="1"/>
</dbReference>
<dbReference type="OrthoDB" id="10010556at2759"/>
<feature type="coiled-coil region" evidence="1">
    <location>
        <begin position="234"/>
        <end position="268"/>
    </location>
</feature>
<dbReference type="HOGENOM" id="CLU_012461_0_0_1"/>
<evidence type="ECO:0000313" key="2">
    <source>
        <dbReference type="Ensembl" id="ENSLACP00000023511.1"/>
    </source>
</evidence>
<dbReference type="EMBL" id="AFYH01091372">
    <property type="status" value="NOT_ANNOTATED_CDS"/>
    <property type="molecule type" value="Genomic_DNA"/>
</dbReference>
<feature type="coiled-coil region" evidence="1">
    <location>
        <begin position="632"/>
        <end position="659"/>
    </location>
</feature>
<name>M3XLA5_LATCH</name>
<dbReference type="InterPro" id="IPR038826">
    <property type="entry name" value="CCDC178"/>
</dbReference>
<feature type="coiled-coil region" evidence="1">
    <location>
        <begin position="166"/>
        <end position="200"/>
    </location>
</feature>
<evidence type="ECO:0000256" key="1">
    <source>
        <dbReference type="SAM" id="Coils"/>
    </source>
</evidence>
<reference evidence="3" key="1">
    <citation type="submission" date="2011-08" db="EMBL/GenBank/DDBJ databases">
        <title>The draft genome of Latimeria chalumnae.</title>
        <authorList>
            <person name="Di Palma F."/>
            <person name="Alfoldi J."/>
            <person name="Johnson J."/>
            <person name="Berlin A."/>
            <person name="Gnerre S."/>
            <person name="Jaffe D."/>
            <person name="MacCallum I."/>
            <person name="Young S."/>
            <person name="Walker B.J."/>
            <person name="Lander E."/>
            <person name="Lindblad-Toh K."/>
        </authorList>
    </citation>
    <scope>NUCLEOTIDE SEQUENCE [LARGE SCALE GENOMIC DNA]</scope>
    <source>
        <strain evidence="3">Wild caught</strain>
    </source>
</reference>
<dbReference type="AlphaFoldDB" id="M3XLA5"/>
<dbReference type="RefSeq" id="XP_014345276.1">
    <property type="nucleotide sequence ID" value="XM_014489790.1"/>
</dbReference>
<keyword evidence="1" id="KW-0175">Coiled coil</keyword>
<dbReference type="eggNOG" id="ENOG502R7DC">
    <property type="taxonomic scope" value="Eukaryota"/>
</dbReference>
<dbReference type="FunCoup" id="M3XLA5">
    <property type="interactions" value="21"/>
</dbReference>
<dbReference type="EMBL" id="AFYH01091367">
    <property type="status" value="NOT_ANNOTATED_CDS"/>
    <property type="molecule type" value="Genomic_DNA"/>
</dbReference>
<dbReference type="EMBL" id="AFYH01091365">
    <property type="status" value="NOT_ANNOTATED_CDS"/>
    <property type="molecule type" value="Genomic_DNA"/>
</dbReference>
<dbReference type="EMBL" id="AFYH01091366">
    <property type="status" value="NOT_ANNOTATED_CDS"/>
    <property type="molecule type" value="Genomic_DNA"/>
</dbReference>
<sequence length="890" mass="103667">MPEAEVLKYTPKKDTHSFYDQPSVSQALLPLVPETKAAVEKQEQDVHVVAGQKSNLYLVYPTRRRSCALVNTPLPCVNKGIQHIQKLEAKIEDWFHQNEDGESYLPLVTKQQERSLRFAASDNLAQDVHCSLNQGNSSDFSFQGVDLARKDVSLNLKLKQDTSAVLTEVTELIGRLEADRQEAEEALNREKNQKKILVKKMDQLSLWRLQQLPAAVQKEHEACAQDIYELQWHVTYKECQLQQVQKQMTKAEAENKRLKDDIDFVKKYCPLVDEKLETDRRALDQLKVAQEKESEILRNVSKDLEAAQASFDDVSSKIEAERDYMRSDLDELMKNLKQLQHELIHLEGMWTSFCSKLEETEKKIVESDKNFKQLLGRVAELKEKEDVLQKKVKSLNFKLENQEVQNSYLSGTVSKLHQEIKVTKANHESQLLQMEEQLKTKTDFLRKLKYNNKAKHLEIEDLNRKIKESEQKKIQLQNEYERLQKAILKNNDQMNTVRRQISQAEGAHTTVRLQLQRLEEDAAKQEAHLKNLIESTKATIMMEKMTSKKLRTQLLVDDTELQKQKRMKENIEDVVEMEAAEAEEIVLEQKRKVESLQNLNKDGEGKLYQLEHTLNDLITTKNKTEEHLINKKNAVQIELADIQKKYEEVSKKNNSTLSEIEHFKRKTYDLRTSLGIIQAASKTTENTIAELQCDYSCLQFKYQNAETIVNNLEYELKECKTRQEQREIVHKNLLRHRQEILNKTTVELEECLCENLSLAQQYRELQEIFLNLKNHVIDLYERRVNLEADLRDCQQLSLLQSRMHKALVEYFKQRGLYSQARLAMFQATSHENTQKILAVQKDFSKAIHRVSSFLHTLTDGSSTEDIKKNNQRNLDAKVKDKKSHTVQITA</sequence>
<dbReference type="EMBL" id="AFYH01091371">
    <property type="status" value="NOT_ANNOTATED_CDS"/>
    <property type="molecule type" value="Genomic_DNA"/>
</dbReference>
<reference evidence="2" key="3">
    <citation type="submission" date="2025-09" db="UniProtKB">
        <authorList>
            <consortium name="Ensembl"/>
        </authorList>
    </citation>
    <scope>IDENTIFICATION</scope>
</reference>
<dbReference type="Proteomes" id="UP000008672">
    <property type="component" value="Unassembled WGS sequence"/>
</dbReference>
<dbReference type="EMBL" id="AFYH01091373">
    <property type="status" value="NOT_ANNOTATED_CDS"/>
    <property type="molecule type" value="Genomic_DNA"/>
</dbReference>
<dbReference type="InParanoid" id="M3XLA5"/>
<dbReference type="OMA" id="AICHIQD"/>